<gene>
    <name evidence="2" type="ORF">GBA65_09285</name>
</gene>
<sequence>MSKRLNEMDDLRDMGRFPVPIYVGATGNVLMTIVLTYLVRGRSSGPRALAAWGGAVILANLLPVFVLRSRMDEETRYPEIEEMDFFSDQHKFSRWVYGVASANMLFWISLAWLAFSRRRDGRTLAVTLLLAFVCTFFPAWVRLFGRP</sequence>
<keyword evidence="3" id="KW-1185">Reference proteome</keyword>
<dbReference type="KEGG" id="rmar:GBA65_09285"/>
<dbReference type="RefSeq" id="WP_166396351.1">
    <property type="nucleotide sequence ID" value="NZ_CP045121.1"/>
</dbReference>
<dbReference type="Proteomes" id="UP000502706">
    <property type="component" value="Chromosome"/>
</dbReference>
<keyword evidence="1" id="KW-0812">Transmembrane</keyword>
<feature type="transmembrane region" description="Helical" evidence="1">
    <location>
        <begin position="122"/>
        <end position="141"/>
    </location>
</feature>
<evidence type="ECO:0000313" key="3">
    <source>
        <dbReference type="Proteomes" id="UP000502706"/>
    </source>
</evidence>
<feature type="transmembrane region" description="Helical" evidence="1">
    <location>
        <begin position="95"/>
        <end position="115"/>
    </location>
</feature>
<feature type="transmembrane region" description="Helical" evidence="1">
    <location>
        <begin position="48"/>
        <end position="67"/>
    </location>
</feature>
<keyword evidence="1" id="KW-1133">Transmembrane helix</keyword>
<dbReference type="EMBL" id="CP045121">
    <property type="protein sequence ID" value="QIN78679.1"/>
    <property type="molecule type" value="Genomic_DNA"/>
</dbReference>
<proteinExistence type="predicted"/>
<feature type="transmembrane region" description="Helical" evidence="1">
    <location>
        <begin position="20"/>
        <end position="39"/>
    </location>
</feature>
<protein>
    <submittedName>
        <fullName evidence="2">Uncharacterized protein</fullName>
    </submittedName>
</protein>
<dbReference type="AlphaFoldDB" id="A0A6G8PWS9"/>
<keyword evidence="1" id="KW-0472">Membrane</keyword>
<reference evidence="2 3" key="1">
    <citation type="submission" date="2019-10" db="EMBL/GenBank/DDBJ databases">
        <title>Rubrobacter sp nov SCSIO 52915 isolated from a deep-sea sediment in the South China Sea.</title>
        <authorList>
            <person name="Chen R.W."/>
        </authorList>
    </citation>
    <scope>NUCLEOTIDE SEQUENCE [LARGE SCALE GENOMIC DNA]</scope>
    <source>
        <strain evidence="2 3">SCSIO 52915</strain>
    </source>
</reference>
<accession>A0A6G8PWS9</accession>
<evidence type="ECO:0000256" key="1">
    <source>
        <dbReference type="SAM" id="Phobius"/>
    </source>
</evidence>
<name>A0A6G8PWS9_9ACTN</name>
<organism evidence="2 3">
    <name type="scientific">Rubrobacter marinus</name>
    <dbReference type="NCBI Taxonomy" id="2653852"/>
    <lineage>
        <taxon>Bacteria</taxon>
        <taxon>Bacillati</taxon>
        <taxon>Actinomycetota</taxon>
        <taxon>Rubrobacteria</taxon>
        <taxon>Rubrobacterales</taxon>
        <taxon>Rubrobacteraceae</taxon>
        <taxon>Rubrobacter</taxon>
    </lineage>
</organism>
<evidence type="ECO:0000313" key="2">
    <source>
        <dbReference type="EMBL" id="QIN78679.1"/>
    </source>
</evidence>